<dbReference type="InterPro" id="IPR036390">
    <property type="entry name" value="WH_DNA-bd_sf"/>
</dbReference>
<comment type="caution">
    <text evidence="3">The sequence shown here is derived from an EMBL/GenBank/DDBJ whole genome shotgun (WGS) entry which is preliminary data.</text>
</comment>
<keyword evidence="4" id="KW-1185">Reference proteome</keyword>
<protein>
    <submittedName>
        <fullName evidence="3">Helix-turn-helix transcriptional regulator</fullName>
    </submittedName>
</protein>
<name>A0ABV7D7H6_9PROT</name>
<dbReference type="Pfam" id="PF08279">
    <property type="entry name" value="HTH_11"/>
    <property type="match status" value="1"/>
</dbReference>
<feature type="domain" description="WYL" evidence="2">
    <location>
        <begin position="193"/>
        <end position="258"/>
    </location>
</feature>
<gene>
    <name evidence="3" type="ORF">ACFOKA_13000</name>
</gene>
<evidence type="ECO:0000313" key="3">
    <source>
        <dbReference type="EMBL" id="MFC3052825.1"/>
    </source>
</evidence>
<dbReference type="InterPro" id="IPR026881">
    <property type="entry name" value="WYL_dom"/>
</dbReference>
<dbReference type="SUPFAM" id="SSF46785">
    <property type="entry name" value="Winged helix' DNA-binding domain"/>
    <property type="match status" value="1"/>
</dbReference>
<dbReference type="InterPro" id="IPR036388">
    <property type="entry name" value="WH-like_DNA-bd_sf"/>
</dbReference>
<sequence length="282" mass="33022">MEKLKNTLMAMGYCHLEWIIPTGLKYMAIYAVIWHIKLMINTSFEQRAERRNRLIGLLRSEEHWKTSDLREHLGVSQRTLMRELAELRHAGYPIESDRGRGGGIRLNGRWGIERLNLNHHEVVELILSLAIMESLQSPLLTGNLKAIKQKLFQAFPQKQRSSVSTIRKRIMIGDNAANNIVSHYTAPDQRISESIAESFLRRNFLEIEYQSEAGERTLRVIETQYILLNWPIWYILAWDHLRLSSRVFRIDRIKNARIVDGSFQLRPKHMFTGIYAPIYQTI</sequence>
<feature type="domain" description="Helix-turn-helix type 11" evidence="1">
    <location>
        <begin position="50"/>
        <end position="101"/>
    </location>
</feature>
<dbReference type="Proteomes" id="UP001595444">
    <property type="component" value="Unassembled WGS sequence"/>
</dbReference>
<dbReference type="InterPro" id="IPR051534">
    <property type="entry name" value="CBASS_pafABC_assoc_protein"/>
</dbReference>
<accession>A0ABV7D7H6</accession>
<dbReference type="PROSITE" id="PS52050">
    <property type="entry name" value="WYL"/>
    <property type="match status" value="1"/>
</dbReference>
<evidence type="ECO:0000313" key="4">
    <source>
        <dbReference type="Proteomes" id="UP001595444"/>
    </source>
</evidence>
<dbReference type="Gene3D" id="1.10.10.10">
    <property type="entry name" value="Winged helix-like DNA-binding domain superfamily/Winged helix DNA-binding domain"/>
    <property type="match status" value="1"/>
</dbReference>
<proteinExistence type="predicted"/>
<dbReference type="PANTHER" id="PTHR34580:SF1">
    <property type="entry name" value="PROTEIN PAFC"/>
    <property type="match status" value="1"/>
</dbReference>
<dbReference type="PANTHER" id="PTHR34580">
    <property type="match status" value="1"/>
</dbReference>
<dbReference type="RefSeq" id="WP_380083117.1">
    <property type="nucleotide sequence ID" value="NZ_JBHRSL010000010.1"/>
</dbReference>
<organism evidence="3 4">
    <name type="scientific">Kordiimonas pumila</name>
    <dbReference type="NCBI Taxonomy" id="2161677"/>
    <lineage>
        <taxon>Bacteria</taxon>
        <taxon>Pseudomonadati</taxon>
        <taxon>Pseudomonadota</taxon>
        <taxon>Alphaproteobacteria</taxon>
        <taxon>Kordiimonadales</taxon>
        <taxon>Kordiimonadaceae</taxon>
        <taxon>Kordiimonas</taxon>
    </lineage>
</organism>
<dbReference type="EMBL" id="JBHRSL010000010">
    <property type="protein sequence ID" value="MFC3052825.1"/>
    <property type="molecule type" value="Genomic_DNA"/>
</dbReference>
<evidence type="ECO:0000259" key="2">
    <source>
        <dbReference type="Pfam" id="PF13280"/>
    </source>
</evidence>
<evidence type="ECO:0000259" key="1">
    <source>
        <dbReference type="Pfam" id="PF08279"/>
    </source>
</evidence>
<reference evidence="4" key="1">
    <citation type="journal article" date="2019" name="Int. J. Syst. Evol. Microbiol.">
        <title>The Global Catalogue of Microorganisms (GCM) 10K type strain sequencing project: providing services to taxonomists for standard genome sequencing and annotation.</title>
        <authorList>
            <consortium name="The Broad Institute Genomics Platform"/>
            <consortium name="The Broad Institute Genome Sequencing Center for Infectious Disease"/>
            <person name="Wu L."/>
            <person name="Ma J."/>
        </authorList>
    </citation>
    <scope>NUCLEOTIDE SEQUENCE [LARGE SCALE GENOMIC DNA]</scope>
    <source>
        <strain evidence="4">KCTC 62164</strain>
    </source>
</reference>
<dbReference type="Pfam" id="PF13280">
    <property type="entry name" value="WYL"/>
    <property type="match status" value="1"/>
</dbReference>
<dbReference type="InterPro" id="IPR013196">
    <property type="entry name" value="HTH_11"/>
</dbReference>